<feature type="non-terminal residue" evidence="6">
    <location>
        <position position="1"/>
    </location>
</feature>
<dbReference type="Proteomes" id="UP000215902">
    <property type="component" value="Unassembled WGS sequence"/>
</dbReference>
<keyword evidence="3 5" id="KW-1133">Transmembrane helix</keyword>
<keyword evidence="7" id="KW-1185">Reference proteome</keyword>
<evidence type="ECO:0000256" key="3">
    <source>
        <dbReference type="ARBA" id="ARBA00022989"/>
    </source>
</evidence>
<feature type="transmembrane region" description="Helical" evidence="5">
    <location>
        <begin position="200"/>
        <end position="222"/>
    </location>
</feature>
<evidence type="ECO:0000313" key="6">
    <source>
        <dbReference type="EMBL" id="PAA81090.1"/>
    </source>
</evidence>
<accession>A0A267G4Z8</accession>
<evidence type="ECO:0000313" key="7">
    <source>
        <dbReference type="Proteomes" id="UP000215902"/>
    </source>
</evidence>
<dbReference type="PANTHER" id="PTHR12489:SF1">
    <property type="entry name" value="LP10272P"/>
    <property type="match status" value="1"/>
</dbReference>
<dbReference type="GO" id="GO:0005886">
    <property type="term" value="C:plasma membrane"/>
    <property type="evidence" value="ECO:0007669"/>
    <property type="project" value="TreeGrafter"/>
</dbReference>
<gene>
    <name evidence="6" type="ORF">BOX15_Mlig022628g2</name>
</gene>
<dbReference type="STRING" id="282301.A0A267G4Z8"/>
<sequence length="303" mass="33108">SKKSRLSTIKLFNYCYSIMSTTMNSRTVVDKTTESYYISYRRNLLAVGVMWAIFVVCLAIINVVVVAQPQWIGDTSSSPGVGFFGLIRYCQLYQTGTNLVCDGRLDDFSTILNDAFRAATVMSGLAALLALTTIVLMILFFFVRTPEWVFRICGTVLAVTCLFSLLGCVIYPSGWDHAKVRSVCGSNADKFNPGSCGIRWAFILAILSIFDSLVLAILAFVLGSRFAKLRPLATGTPGAGPMNGDKHSRPQSEVNSAYADDLYHNPATTPRVATLGPANFGDDFTDISFNTAAKSTRSKNFQL</sequence>
<feature type="transmembrane region" description="Helical" evidence="5">
    <location>
        <begin position="115"/>
        <end position="142"/>
    </location>
</feature>
<comment type="caution">
    <text evidence="6">The sequence shown here is derived from an EMBL/GenBank/DDBJ whole genome shotgun (WGS) entry which is preliminary data.</text>
</comment>
<name>A0A267G4Z8_9PLAT</name>
<reference evidence="6 7" key="1">
    <citation type="submission" date="2017-06" db="EMBL/GenBank/DDBJ databases">
        <title>A platform for efficient transgenesis in Macrostomum lignano, a flatworm model organism for stem cell research.</title>
        <authorList>
            <person name="Berezikov E."/>
        </authorList>
    </citation>
    <scope>NUCLEOTIDE SEQUENCE [LARGE SCALE GENOMIC DNA]</scope>
    <source>
        <strain evidence="6">DV1</strain>
        <tissue evidence="6">Whole organism</tissue>
    </source>
</reference>
<protein>
    <submittedName>
        <fullName evidence="6">Uncharacterized protein</fullName>
    </submittedName>
</protein>
<dbReference type="OrthoDB" id="5873721at2759"/>
<dbReference type="PANTHER" id="PTHR12489">
    <property type="entry name" value="LIPOMA HMGIC FUSION PARTNER-LIKE PROTEIN"/>
    <property type="match status" value="1"/>
</dbReference>
<feature type="transmembrane region" description="Helical" evidence="5">
    <location>
        <begin position="149"/>
        <end position="172"/>
    </location>
</feature>
<keyword evidence="2 5" id="KW-0812">Transmembrane</keyword>
<evidence type="ECO:0000256" key="4">
    <source>
        <dbReference type="ARBA" id="ARBA00023136"/>
    </source>
</evidence>
<dbReference type="InterPro" id="IPR019372">
    <property type="entry name" value="LHFPL"/>
</dbReference>
<evidence type="ECO:0000256" key="1">
    <source>
        <dbReference type="ARBA" id="ARBA00004141"/>
    </source>
</evidence>
<dbReference type="EMBL" id="NIVC01000551">
    <property type="protein sequence ID" value="PAA81090.1"/>
    <property type="molecule type" value="Genomic_DNA"/>
</dbReference>
<proteinExistence type="predicted"/>
<evidence type="ECO:0000256" key="2">
    <source>
        <dbReference type="ARBA" id="ARBA00022692"/>
    </source>
</evidence>
<comment type="subcellular location">
    <subcellularLocation>
        <location evidence="1">Membrane</location>
        <topology evidence="1">Multi-pass membrane protein</topology>
    </subcellularLocation>
</comment>
<keyword evidence="4 5" id="KW-0472">Membrane</keyword>
<dbReference type="Pfam" id="PF10242">
    <property type="entry name" value="L_HMGIC_fpl"/>
    <property type="match status" value="1"/>
</dbReference>
<dbReference type="Gene3D" id="1.20.140.150">
    <property type="match status" value="1"/>
</dbReference>
<organism evidence="6 7">
    <name type="scientific">Macrostomum lignano</name>
    <dbReference type="NCBI Taxonomy" id="282301"/>
    <lineage>
        <taxon>Eukaryota</taxon>
        <taxon>Metazoa</taxon>
        <taxon>Spiralia</taxon>
        <taxon>Lophotrochozoa</taxon>
        <taxon>Platyhelminthes</taxon>
        <taxon>Rhabditophora</taxon>
        <taxon>Macrostomorpha</taxon>
        <taxon>Macrostomida</taxon>
        <taxon>Macrostomidae</taxon>
        <taxon>Macrostomum</taxon>
    </lineage>
</organism>
<dbReference type="GO" id="GO:0007605">
    <property type="term" value="P:sensory perception of sound"/>
    <property type="evidence" value="ECO:0007669"/>
    <property type="project" value="TreeGrafter"/>
</dbReference>
<dbReference type="AlphaFoldDB" id="A0A267G4Z8"/>
<feature type="transmembrane region" description="Helical" evidence="5">
    <location>
        <begin position="44"/>
        <end position="67"/>
    </location>
</feature>
<evidence type="ECO:0000256" key="5">
    <source>
        <dbReference type="SAM" id="Phobius"/>
    </source>
</evidence>